<dbReference type="Pfam" id="PF00391">
    <property type="entry name" value="PEP-utilizers"/>
    <property type="match status" value="1"/>
</dbReference>
<dbReference type="OrthoDB" id="23397at2157"/>
<sequence>MTDLVLPFDDPVAAEPSVSGGKGATLARLRALGFPVPDGVVVTTATYRLLADAPEITDRLDDLDAAVARGDDEARSAAAASLRDLLRERPLPAGAVDGLERHLLDGPSAVRSSATAEDLPGASFAGQYDSFLGVEGVDAVTTAVRDCMASLFTDRAVAYRARNDIAAADAAMAVVVQRFVEPDVSGILFTADPVNGSRTVSVVEAGPGRGDRQVSGRSTADSIRVGEDGTVLDYRIGPSREGPVLSDELRAALDDPRTLTGVDFAARRREFERHERLTAPSILTSDGEHPTPTTKATTGRLLGTGAAPGVAEGVVRVVTDPSETRLSRGEVLVAPYTDPGWTPLFPNAAAVVTEVGGRLTHGSLVAREYGIPAVVAVEDATTRLRSGDRVRVDGTRGVVERLE</sequence>
<evidence type="ECO:0000259" key="3">
    <source>
        <dbReference type="Pfam" id="PF01326"/>
    </source>
</evidence>
<dbReference type="InterPro" id="IPR036637">
    <property type="entry name" value="Phosphohistidine_dom_sf"/>
</dbReference>
<dbReference type="SUPFAM" id="SSF52009">
    <property type="entry name" value="Phosphohistidine domain"/>
    <property type="match status" value="1"/>
</dbReference>
<organism evidence="4 5">
    <name type="scientific">Haloarcula limicola</name>
    <dbReference type="NCBI Taxonomy" id="1429915"/>
    <lineage>
        <taxon>Archaea</taxon>
        <taxon>Methanobacteriati</taxon>
        <taxon>Methanobacteriota</taxon>
        <taxon>Stenosarchaea group</taxon>
        <taxon>Halobacteria</taxon>
        <taxon>Halobacteriales</taxon>
        <taxon>Haloarculaceae</taxon>
        <taxon>Haloarcula</taxon>
    </lineage>
</organism>
<dbReference type="Proteomes" id="UP000766550">
    <property type="component" value="Unassembled WGS sequence"/>
</dbReference>
<name>A0A8J8C3G8_9EURY</name>
<protein>
    <recommendedName>
        <fullName evidence="6">Phosphoenolpyruvate synthase</fullName>
    </recommendedName>
</protein>
<feature type="domain" description="Pyruvate phosphate dikinase AMP/ATP-binding" evidence="3">
    <location>
        <begin position="20"/>
        <end position="238"/>
    </location>
</feature>
<dbReference type="Pfam" id="PF01326">
    <property type="entry name" value="PPDK_N"/>
    <property type="match status" value="1"/>
</dbReference>
<dbReference type="InterPro" id="IPR008279">
    <property type="entry name" value="PEP-util_enz_mobile_dom"/>
</dbReference>
<feature type="domain" description="PEP-utilising enzyme mobile" evidence="2">
    <location>
        <begin position="328"/>
        <end position="397"/>
    </location>
</feature>
<accession>A0A8J8C3G8</accession>
<dbReference type="InterPro" id="IPR002192">
    <property type="entry name" value="PPDK_AMP/ATP-bd"/>
</dbReference>
<dbReference type="PANTHER" id="PTHR43615">
    <property type="entry name" value="PHOSPHOENOLPYRUVATE SYNTHASE-RELATED"/>
    <property type="match status" value="1"/>
</dbReference>
<comment type="caution">
    <text evidence="4">The sequence shown here is derived from an EMBL/GenBank/DDBJ whole genome shotgun (WGS) entry which is preliminary data.</text>
</comment>
<evidence type="ECO:0000313" key="4">
    <source>
        <dbReference type="EMBL" id="MBV0923054.1"/>
    </source>
</evidence>
<dbReference type="InterPro" id="IPR013815">
    <property type="entry name" value="ATP_grasp_subdomain_1"/>
</dbReference>
<keyword evidence="5" id="KW-1185">Reference proteome</keyword>
<dbReference type="Gene3D" id="3.50.30.10">
    <property type="entry name" value="Phosphohistidine domain"/>
    <property type="match status" value="1"/>
</dbReference>
<dbReference type="InterPro" id="IPR051549">
    <property type="entry name" value="PEP_Utilizing_Enz"/>
</dbReference>
<proteinExistence type="predicted"/>
<feature type="region of interest" description="Disordered" evidence="1">
    <location>
        <begin position="275"/>
        <end position="305"/>
    </location>
</feature>
<reference evidence="4 5" key="1">
    <citation type="submission" date="2021-06" db="EMBL/GenBank/DDBJ databases">
        <title>New haloarchaea isolates fom saline soil.</title>
        <authorList>
            <person name="Duran-Viseras A."/>
            <person name="Sanchez-Porro C.S."/>
            <person name="Ventosa A."/>
        </authorList>
    </citation>
    <scope>NUCLEOTIDE SEQUENCE [LARGE SCALE GENOMIC DNA]</scope>
    <source>
        <strain evidence="4 5">JCM 183640</strain>
    </source>
</reference>
<dbReference type="Gene3D" id="3.30.1490.20">
    <property type="entry name" value="ATP-grasp fold, A domain"/>
    <property type="match status" value="1"/>
</dbReference>
<dbReference type="GO" id="GO:0016301">
    <property type="term" value="F:kinase activity"/>
    <property type="evidence" value="ECO:0007669"/>
    <property type="project" value="InterPro"/>
</dbReference>
<evidence type="ECO:0000313" key="5">
    <source>
        <dbReference type="Proteomes" id="UP000766550"/>
    </source>
</evidence>
<dbReference type="RefSeq" id="WP_162316214.1">
    <property type="nucleotide sequence ID" value="NZ_JAHQXF010000001.1"/>
</dbReference>
<dbReference type="PANTHER" id="PTHR43615:SF1">
    <property type="entry name" value="PPDK_N DOMAIN-CONTAINING PROTEIN"/>
    <property type="match status" value="1"/>
</dbReference>
<dbReference type="GO" id="GO:0005524">
    <property type="term" value="F:ATP binding"/>
    <property type="evidence" value="ECO:0007669"/>
    <property type="project" value="InterPro"/>
</dbReference>
<dbReference type="Gene3D" id="3.30.470.20">
    <property type="entry name" value="ATP-grasp fold, B domain"/>
    <property type="match status" value="1"/>
</dbReference>
<gene>
    <name evidence="4" type="ORF">KTS45_02475</name>
</gene>
<dbReference type="EMBL" id="JAHQXF010000001">
    <property type="protein sequence ID" value="MBV0923054.1"/>
    <property type="molecule type" value="Genomic_DNA"/>
</dbReference>
<dbReference type="AlphaFoldDB" id="A0A8J8C3G8"/>
<evidence type="ECO:0008006" key="6">
    <source>
        <dbReference type="Google" id="ProtNLM"/>
    </source>
</evidence>
<evidence type="ECO:0000259" key="2">
    <source>
        <dbReference type="Pfam" id="PF00391"/>
    </source>
</evidence>
<evidence type="ECO:0000256" key="1">
    <source>
        <dbReference type="SAM" id="MobiDB-lite"/>
    </source>
</evidence>
<dbReference type="SUPFAM" id="SSF56059">
    <property type="entry name" value="Glutathione synthetase ATP-binding domain-like"/>
    <property type="match status" value="1"/>
</dbReference>